<name>A0A9X3CF33_9VIBR</name>
<dbReference type="PROSITE" id="PS50878">
    <property type="entry name" value="RT_POL"/>
    <property type="match status" value="1"/>
</dbReference>
<dbReference type="Pfam" id="PF00078">
    <property type="entry name" value="RVT_1"/>
    <property type="match status" value="1"/>
</dbReference>
<dbReference type="GO" id="GO:0003964">
    <property type="term" value="F:RNA-directed DNA polymerase activity"/>
    <property type="evidence" value="ECO:0007669"/>
    <property type="project" value="UniProtKB-KW"/>
</dbReference>
<keyword evidence="3" id="KW-0548">Nucleotidyltransferase</keyword>
<dbReference type="Proteomes" id="UP001155586">
    <property type="component" value="Unassembled WGS sequence"/>
</dbReference>
<dbReference type="PANTHER" id="PTHR34047">
    <property type="entry name" value="NUCLEAR INTRON MATURASE 1, MITOCHONDRIAL-RELATED"/>
    <property type="match status" value="1"/>
</dbReference>
<keyword evidence="4" id="KW-1185">Reference proteome</keyword>
<dbReference type="SUPFAM" id="SSF56672">
    <property type="entry name" value="DNA/RNA polymerases"/>
    <property type="match status" value="1"/>
</dbReference>
<keyword evidence="3" id="KW-0695">RNA-directed DNA polymerase</keyword>
<evidence type="ECO:0000313" key="4">
    <source>
        <dbReference type="Proteomes" id="UP001155586"/>
    </source>
</evidence>
<comment type="caution">
    <text evidence="3">The sequence shown here is derived from an EMBL/GenBank/DDBJ whole genome shotgun (WGS) entry which is preliminary data.</text>
</comment>
<dbReference type="CDD" id="cd01651">
    <property type="entry name" value="RT_G2_intron"/>
    <property type="match status" value="1"/>
</dbReference>
<dbReference type="PANTHER" id="PTHR34047:SF8">
    <property type="entry name" value="PROTEIN YKFC"/>
    <property type="match status" value="1"/>
</dbReference>
<organism evidence="3 4">
    <name type="scientific">Vibrio paucivorans</name>
    <dbReference type="NCBI Taxonomy" id="2829489"/>
    <lineage>
        <taxon>Bacteria</taxon>
        <taxon>Pseudomonadati</taxon>
        <taxon>Pseudomonadota</taxon>
        <taxon>Gammaproteobacteria</taxon>
        <taxon>Vibrionales</taxon>
        <taxon>Vibrionaceae</taxon>
        <taxon>Vibrio</taxon>
    </lineage>
</organism>
<dbReference type="InterPro" id="IPR043502">
    <property type="entry name" value="DNA/RNA_pol_sf"/>
</dbReference>
<proteinExistence type="inferred from homology"/>
<gene>
    <name evidence="3" type="ORF">MD483_12270</name>
</gene>
<accession>A0A9X3CF33</accession>
<reference evidence="3" key="1">
    <citation type="submission" date="2022-02" db="EMBL/GenBank/DDBJ databases">
        <title>Vibrio sp. nov., a new bacterium isolated from Bohai sea, China.</title>
        <authorList>
            <person name="Yuan Y."/>
        </authorList>
    </citation>
    <scope>NUCLEOTIDE SEQUENCE</scope>
    <source>
        <strain evidence="3">DBSS07</strain>
    </source>
</reference>
<dbReference type="InterPro" id="IPR051083">
    <property type="entry name" value="GrpII_Intron_Splice-Mob/Def"/>
</dbReference>
<dbReference type="RefSeq" id="WP_265687995.1">
    <property type="nucleotide sequence ID" value="NZ_JAKRRX010000065.1"/>
</dbReference>
<dbReference type="AlphaFoldDB" id="A0A9X3CF33"/>
<protein>
    <submittedName>
        <fullName evidence="3">Reverse transcriptase/maturase family protein</fullName>
    </submittedName>
</protein>
<evidence type="ECO:0000259" key="2">
    <source>
        <dbReference type="PROSITE" id="PS50878"/>
    </source>
</evidence>
<comment type="similarity">
    <text evidence="1">Belongs to the bacterial reverse transcriptase family.</text>
</comment>
<dbReference type="NCBIfam" id="NF041746">
    <property type="entry name" value="Drt2"/>
    <property type="match status" value="1"/>
</dbReference>
<evidence type="ECO:0000256" key="1">
    <source>
        <dbReference type="ARBA" id="ARBA00034120"/>
    </source>
</evidence>
<sequence>MKNNVLPFWYVKRNYLHFDVPVSGAKAEKIVTSATSVARHAFFPFISYSFQLTKLDKDASTGKLYRKPKSRGVAYSSHVDSHIYAYYASQLSSLYENQVEKTGLHESVLAFRKLDGKSNIHFADDAFNYIREKEECSVIALDFSKFFDTLDHSILKNEWSKLLQVNCLPKDHYNVFRSLTKFSIVDRDELFKEFGISQYNPKANGRNRVCLPIDFRNKVRGAGLVTPNPNGSMGIPQGSPISALLSNIYMLSFDEQMKSYVDAIGGKYFRYCDDMLFIVPSEYRDTVESLAISKIAALKVQINSDKTEIRDFRFHDGKLCSFDEFGKQKPLQYLGFLFDGHSIFLRSTALARYSEKMKGGVKLAKKTMDKENRIRKSKGEPEQNQLYRRKLHRLYSYRGRRNFLSYGYRAAKIMNSKSIKKQLKPLWQRLQDEIDK</sequence>
<feature type="domain" description="Reverse transcriptase" evidence="2">
    <location>
        <begin position="1"/>
        <end position="338"/>
    </location>
</feature>
<dbReference type="EMBL" id="JAKRRX010000065">
    <property type="protein sequence ID" value="MCW8334596.1"/>
    <property type="molecule type" value="Genomic_DNA"/>
</dbReference>
<dbReference type="InterPro" id="IPR000477">
    <property type="entry name" value="RT_dom"/>
</dbReference>
<keyword evidence="3" id="KW-0808">Transferase</keyword>
<evidence type="ECO:0000313" key="3">
    <source>
        <dbReference type="EMBL" id="MCW8334596.1"/>
    </source>
</evidence>